<dbReference type="PROSITE" id="PS51257">
    <property type="entry name" value="PROKAR_LIPOPROTEIN"/>
    <property type="match status" value="1"/>
</dbReference>
<sequence>MNGTALRRRDLLVAVSGGCVTLAGCSEISAARSGYGTAYGYGYGTD</sequence>
<dbReference type="Proteomes" id="UP000198882">
    <property type="component" value="Unassembled WGS sequence"/>
</dbReference>
<proteinExistence type="predicted"/>
<protein>
    <submittedName>
        <fullName evidence="1">Uncharacterized protein</fullName>
    </submittedName>
</protein>
<gene>
    <name evidence="1" type="ORF">SAMN04515672_0284</name>
</gene>
<reference evidence="2" key="1">
    <citation type="submission" date="2016-10" db="EMBL/GenBank/DDBJ databases">
        <authorList>
            <person name="Varghese N."/>
            <person name="Submissions S."/>
        </authorList>
    </citation>
    <scope>NUCLEOTIDE SEQUENCE [LARGE SCALE GENOMIC DNA]</scope>
    <source>
        <strain evidence="2">B4,CECT 8067,JCM 17497</strain>
    </source>
</reference>
<keyword evidence="2" id="KW-1185">Reference proteome</keyword>
<accession>A0A1G8T3T7</accession>
<dbReference type="STRING" id="1095776.SAMN04515672_0284"/>
<dbReference type="EMBL" id="FNFE01000001">
    <property type="protein sequence ID" value="SDJ35350.1"/>
    <property type="molecule type" value="Genomic_DNA"/>
</dbReference>
<organism evidence="1 2">
    <name type="scientific">Natronorubrum texcoconense</name>
    <dbReference type="NCBI Taxonomy" id="1095776"/>
    <lineage>
        <taxon>Archaea</taxon>
        <taxon>Methanobacteriati</taxon>
        <taxon>Methanobacteriota</taxon>
        <taxon>Stenosarchaea group</taxon>
        <taxon>Halobacteria</taxon>
        <taxon>Halobacteriales</taxon>
        <taxon>Natrialbaceae</taxon>
        <taxon>Natronorubrum</taxon>
    </lineage>
</organism>
<dbReference type="RefSeq" id="WP_175529200.1">
    <property type="nucleotide sequence ID" value="NZ_FNFE01000001.1"/>
</dbReference>
<name>A0A1G8T3T7_9EURY</name>
<dbReference type="OrthoDB" id="202330at2157"/>
<evidence type="ECO:0000313" key="2">
    <source>
        <dbReference type="Proteomes" id="UP000198882"/>
    </source>
</evidence>
<evidence type="ECO:0000313" key="1">
    <source>
        <dbReference type="EMBL" id="SDJ35350.1"/>
    </source>
</evidence>
<dbReference type="AlphaFoldDB" id="A0A1G8T3T7"/>